<dbReference type="Proteomes" id="UP000027337">
    <property type="component" value="Unassembled WGS sequence"/>
</dbReference>
<proteinExistence type="predicted"/>
<keyword evidence="1" id="KW-0812">Transmembrane</keyword>
<dbReference type="EMBL" id="JEMU01000008">
    <property type="protein sequence ID" value="KAJ03083.1"/>
    <property type="molecule type" value="Genomic_DNA"/>
</dbReference>
<dbReference type="RefSeq" id="WP_037908185.1">
    <property type="nucleotide sequence ID" value="NZ_JEMU01000008.1"/>
</dbReference>
<keyword evidence="1" id="KW-1133">Transmembrane helix</keyword>
<accession>A0A061STT6</accession>
<feature type="transmembrane region" description="Helical" evidence="1">
    <location>
        <begin position="140"/>
        <end position="159"/>
    </location>
</feature>
<sequence>MTLGRLVKLSAAGSLALFLALAALSKGWLEPDGLLIFDSRLGGYSLAEADIYLGMLDAGQKQLYLGWFRWLDTVFPVLLTICLSGILWGQARGVHPAMRLSLMVIPAAYLVMDLAENALVADMLRSAALDAESVALASGFTMAKWGFLALACAICLWAWRWAPKQRAKGGS</sequence>
<protein>
    <submittedName>
        <fullName evidence="2">Uncharacterized protein</fullName>
    </submittedName>
</protein>
<feature type="transmembrane region" description="Helical" evidence="1">
    <location>
        <begin position="67"/>
        <end position="88"/>
    </location>
</feature>
<organism evidence="2 3">
    <name type="scientific">Sulfitobacter mediterraneus</name>
    <dbReference type="NCBI Taxonomy" id="83219"/>
    <lineage>
        <taxon>Bacteria</taxon>
        <taxon>Pseudomonadati</taxon>
        <taxon>Pseudomonadota</taxon>
        <taxon>Alphaproteobacteria</taxon>
        <taxon>Rhodobacterales</taxon>
        <taxon>Roseobacteraceae</taxon>
        <taxon>Sulfitobacter</taxon>
    </lineage>
</organism>
<reference evidence="2 3" key="1">
    <citation type="journal article" date="2014" name="Genome Announc.">
        <title>Draft Genome Sequences of Two Isolates of the Roseobacter Group, Sulfitobacter sp. Strains 3SOLIMAR09 and 1FIGIMAR09, from Harbors of Mallorca Island (Mediterranean Sea).</title>
        <authorList>
            <person name="Mas-Llado M."/>
            <person name="Pina-Villalonga J.M."/>
            <person name="Brunet-Galmes I."/>
            <person name="Nogales B."/>
            <person name="Bosch R."/>
        </authorList>
    </citation>
    <scope>NUCLEOTIDE SEQUENCE [LARGE SCALE GENOMIC DNA]</scope>
    <source>
        <strain evidence="2 3">1FIGIMAR09</strain>
    </source>
</reference>
<name>A0A061STT6_9RHOB</name>
<keyword evidence="1" id="KW-0472">Membrane</keyword>
<dbReference type="AlphaFoldDB" id="A0A061STT6"/>
<dbReference type="STRING" id="83219.PM02_10745"/>
<dbReference type="eggNOG" id="ENOG5033CDB">
    <property type="taxonomic scope" value="Bacteria"/>
</dbReference>
<gene>
    <name evidence="2" type="ORF">PM02_10745</name>
</gene>
<comment type="caution">
    <text evidence="2">The sequence shown here is derived from an EMBL/GenBank/DDBJ whole genome shotgun (WGS) entry which is preliminary data.</text>
</comment>
<evidence type="ECO:0000313" key="2">
    <source>
        <dbReference type="EMBL" id="KAJ03083.1"/>
    </source>
</evidence>
<evidence type="ECO:0000313" key="3">
    <source>
        <dbReference type="Proteomes" id="UP000027337"/>
    </source>
</evidence>
<evidence type="ECO:0000256" key="1">
    <source>
        <dbReference type="SAM" id="Phobius"/>
    </source>
</evidence>
<keyword evidence="3" id="KW-1185">Reference proteome</keyword>
<feature type="transmembrane region" description="Helical" evidence="1">
    <location>
        <begin position="100"/>
        <end position="120"/>
    </location>
</feature>